<dbReference type="EMBL" id="JAESDN010000002">
    <property type="protein sequence ID" value="KAG7054543.1"/>
    <property type="molecule type" value="Genomic_DNA"/>
</dbReference>
<organism evidence="1 2">
    <name type="scientific">Colletotrichum scovillei</name>
    <dbReference type="NCBI Taxonomy" id="1209932"/>
    <lineage>
        <taxon>Eukaryota</taxon>
        <taxon>Fungi</taxon>
        <taxon>Dikarya</taxon>
        <taxon>Ascomycota</taxon>
        <taxon>Pezizomycotina</taxon>
        <taxon>Sordariomycetes</taxon>
        <taxon>Hypocreomycetidae</taxon>
        <taxon>Glomerellales</taxon>
        <taxon>Glomerellaceae</taxon>
        <taxon>Colletotrichum</taxon>
        <taxon>Colletotrichum acutatum species complex</taxon>
    </lineage>
</organism>
<proteinExistence type="predicted"/>
<name>A0A9P7RBY6_9PEZI</name>
<gene>
    <name evidence="1" type="ORF">JMJ77_007022</name>
</gene>
<reference evidence="1" key="1">
    <citation type="submission" date="2021-05" db="EMBL/GenBank/DDBJ databases">
        <title>Comparative genomics of three Colletotrichum scovillei strains and genetic complementation revealed genes involved fungal growth and virulence on chili pepper.</title>
        <authorList>
            <person name="Hsieh D.-K."/>
            <person name="Chuang S.-C."/>
            <person name="Chen C.-Y."/>
            <person name="Chao Y.-T."/>
            <person name="Lu M.-Y.J."/>
            <person name="Lee M.-H."/>
            <person name="Shih M.-C."/>
        </authorList>
    </citation>
    <scope>NUCLEOTIDE SEQUENCE</scope>
    <source>
        <strain evidence="1">Coll-153</strain>
    </source>
</reference>
<accession>A0A9P7RBY6</accession>
<dbReference type="AlphaFoldDB" id="A0A9P7RBY6"/>
<sequence length="71" mass="7928">MPSSARHMNLVTPTEWLVQTSGQGSSEWNNDIAISDDAFSSIFTKLRNVARNAMLLLFEFSGSGARLEFYL</sequence>
<comment type="caution">
    <text evidence="1">The sequence shown here is derived from an EMBL/GenBank/DDBJ whole genome shotgun (WGS) entry which is preliminary data.</text>
</comment>
<protein>
    <submittedName>
        <fullName evidence="1">Uncharacterized protein</fullName>
    </submittedName>
</protein>
<evidence type="ECO:0000313" key="1">
    <source>
        <dbReference type="EMBL" id="KAG7054543.1"/>
    </source>
</evidence>
<evidence type="ECO:0000313" key="2">
    <source>
        <dbReference type="Proteomes" id="UP000699042"/>
    </source>
</evidence>
<dbReference type="Proteomes" id="UP000699042">
    <property type="component" value="Unassembled WGS sequence"/>
</dbReference>
<keyword evidence="2" id="KW-1185">Reference proteome</keyword>